<sequence>MPIVLFIKSVMSYLFMRRIFNDDGAIAFNWGIRTNRINRGLLKILTQTSGLSIWITILLVAFYVAARVGLLIQALGALRDLKPAETAFRQY</sequence>
<keyword evidence="1" id="KW-0812">Transmembrane</keyword>
<reference evidence="2 3" key="1">
    <citation type="journal article" date="2020" name="ISME J.">
        <title>Uncovering the hidden diversity of litter-decomposition mechanisms in mushroom-forming fungi.</title>
        <authorList>
            <person name="Floudas D."/>
            <person name="Bentzer J."/>
            <person name="Ahren D."/>
            <person name="Johansson T."/>
            <person name="Persson P."/>
            <person name="Tunlid A."/>
        </authorList>
    </citation>
    <scope>NUCLEOTIDE SEQUENCE [LARGE SCALE GENOMIC DNA]</scope>
    <source>
        <strain evidence="2 3">CBS 101986</strain>
    </source>
</reference>
<evidence type="ECO:0000313" key="2">
    <source>
        <dbReference type="EMBL" id="KAF5318093.1"/>
    </source>
</evidence>
<keyword evidence="1" id="KW-0472">Membrane</keyword>
<comment type="caution">
    <text evidence="2">The sequence shown here is derived from an EMBL/GenBank/DDBJ whole genome shotgun (WGS) entry which is preliminary data.</text>
</comment>
<dbReference type="OrthoDB" id="9451547at2759"/>
<keyword evidence="1" id="KW-1133">Transmembrane helix</keyword>
<keyword evidence="3" id="KW-1185">Reference proteome</keyword>
<protein>
    <submittedName>
        <fullName evidence="2">Uncharacterized protein</fullName>
    </submittedName>
</protein>
<organism evidence="2 3">
    <name type="scientific">Psilocybe cf. subviscida</name>
    <dbReference type="NCBI Taxonomy" id="2480587"/>
    <lineage>
        <taxon>Eukaryota</taxon>
        <taxon>Fungi</taxon>
        <taxon>Dikarya</taxon>
        <taxon>Basidiomycota</taxon>
        <taxon>Agaricomycotina</taxon>
        <taxon>Agaricomycetes</taxon>
        <taxon>Agaricomycetidae</taxon>
        <taxon>Agaricales</taxon>
        <taxon>Agaricineae</taxon>
        <taxon>Strophariaceae</taxon>
        <taxon>Psilocybe</taxon>
    </lineage>
</organism>
<evidence type="ECO:0000256" key="1">
    <source>
        <dbReference type="SAM" id="Phobius"/>
    </source>
</evidence>
<dbReference type="EMBL" id="JAACJJ010000031">
    <property type="protein sequence ID" value="KAF5318093.1"/>
    <property type="molecule type" value="Genomic_DNA"/>
</dbReference>
<evidence type="ECO:0000313" key="3">
    <source>
        <dbReference type="Proteomes" id="UP000567179"/>
    </source>
</evidence>
<gene>
    <name evidence="2" type="ORF">D9619_012230</name>
</gene>
<dbReference type="Proteomes" id="UP000567179">
    <property type="component" value="Unassembled WGS sequence"/>
</dbReference>
<name>A0A8H5B7P5_9AGAR</name>
<feature type="transmembrane region" description="Helical" evidence="1">
    <location>
        <begin position="51"/>
        <end position="72"/>
    </location>
</feature>
<dbReference type="AlphaFoldDB" id="A0A8H5B7P5"/>
<proteinExistence type="predicted"/>
<accession>A0A8H5B7P5</accession>